<feature type="region of interest" description="Disordered" evidence="2">
    <location>
        <begin position="1"/>
        <end position="44"/>
    </location>
</feature>
<name>A0AAN7T5F5_9EURO</name>
<dbReference type="PANTHER" id="PTHR11937">
    <property type="entry name" value="ACTIN"/>
    <property type="match status" value="1"/>
</dbReference>
<evidence type="ECO:0008006" key="5">
    <source>
        <dbReference type="Google" id="ProtNLM"/>
    </source>
</evidence>
<reference evidence="3 4" key="1">
    <citation type="submission" date="2023-08" db="EMBL/GenBank/DDBJ databases">
        <title>Black Yeasts Isolated from many extreme environments.</title>
        <authorList>
            <person name="Coleine C."/>
            <person name="Stajich J.E."/>
            <person name="Selbmann L."/>
        </authorList>
    </citation>
    <scope>NUCLEOTIDE SEQUENCE [LARGE SCALE GENOMIC DNA]</scope>
    <source>
        <strain evidence="3 4">CCFEE 5910</strain>
    </source>
</reference>
<feature type="compositionally biased region" description="Polar residues" evidence="2">
    <location>
        <begin position="35"/>
        <end position="44"/>
    </location>
</feature>
<organism evidence="3 4">
    <name type="scientific">Lithohypha guttulata</name>
    <dbReference type="NCBI Taxonomy" id="1690604"/>
    <lineage>
        <taxon>Eukaryota</taxon>
        <taxon>Fungi</taxon>
        <taxon>Dikarya</taxon>
        <taxon>Ascomycota</taxon>
        <taxon>Pezizomycotina</taxon>
        <taxon>Eurotiomycetes</taxon>
        <taxon>Chaetothyriomycetidae</taxon>
        <taxon>Chaetothyriales</taxon>
        <taxon>Trichomeriaceae</taxon>
        <taxon>Lithohypha</taxon>
    </lineage>
</organism>
<evidence type="ECO:0000313" key="4">
    <source>
        <dbReference type="Proteomes" id="UP001309876"/>
    </source>
</evidence>
<evidence type="ECO:0000256" key="2">
    <source>
        <dbReference type="SAM" id="MobiDB-lite"/>
    </source>
</evidence>
<comment type="caution">
    <text evidence="3">The sequence shown here is derived from an EMBL/GenBank/DDBJ whole genome shotgun (WGS) entry which is preliminary data.</text>
</comment>
<proteinExistence type="inferred from homology"/>
<keyword evidence="4" id="KW-1185">Reference proteome</keyword>
<dbReference type="Proteomes" id="UP001309876">
    <property type="component" value="Unassembled WGS sequence"/>
</dbReference>
<dbReference type="SMART" id="SM00268">
    <property type="entry name" value="ACTIN"/>
    <property type="match status" value="1"/>
</dbReference>
<dbReference type="Gene3D" id="3.30.420.40">
    <property type="match status" value="2"/>
</dbReference>
<sequence length="515" mass="57997">MASPTKSPTKPRADLRRGLSRSENETTPVTPPTRFISSNLSTPGSAYGKEDDAVIIELSPRYLKAGIEGESHPQIRYDFTPEKAQKLGDYRQYLPGYTRQESKNGAWGEGHELWRNDLKNFDLGLLSDKVERAVREIYNKHLLLDTGHARLVLVVPGLLPHPVLATILQTILERWSFPTVTLFPTPVTALVAAGVRSGLVIEIGWEETTVTAVYEYREVFARRSTRASKLLTRKFVEWAEKRLPHGCMLDLETVEEFLARIARHVCDDKEKQAADNTGTSDTIDVQWPTSSFTQQVTFLRSELKAEIQQSLLGNDIEEEGHADDEELPVQQVIYNVLLNLPPDIRGICISRMMFIGDGADQLGLQSLITKSFSRHLEAKGWSTIQGKKVRRRREGLSELAQGRVQPVDVRHSDTIWTEKAETEERYLREKHKHIQPATYGVVRQIDTLGSWAGASLLGTLKVKSFVEIQRERFLSHGLVGASRDLDVSVLQQRMSTIGLRPKAGERTSWTLAGWG</sequence>
<feature type="compositionally biased region" description="Basic and acidic residues" evidence="2">
    <location>
        <begin position="11"/>
        <end position="24"/>
    </location>
</feature>
<evidence type="ECO:0000313" key="3">
    <source>
        <dbReference type="EMBL" id="KAK5089019.1"/>
    </source>
</evidence>
<dbReference type="EMBL" id="JAVRRJ010000002">
    <property type="protein sequence ID" value="KAK5089019.1"/>
    <property type="molecule type" value="Genomic_DNA"/>
</dbReference>
<dbReference type="SUPFAM" id="SSF53067">
    <property type="entry name" value="Actin-like ATPase domain"/>
    <property type="match status" value="2"/>
</dbReference>
<evidence type="ECO:0000256" key="1">
    <source>
        <dbReference type="RuleBase" id="RU000487"/>
    </source>
</evidence>
<gene>
    <name evidence="3" type="ORF">LTR05_003243</name>
</gene>
<dbReference type="InterPro" id="IPR043129">
    <property type="entry name" value="ATPase_NBD"/>
</dbReference>
<dbReference type="Pfam" id="PF00022">
    <property type="entry name" value="Actin"/>
    <property type="match status" value="1"/>
</dbReference>
<dbReference type="InterPro" id="IPR004000">
    <property type="entry name" value="Actin"/>
</dbReference>
<comment type="similarity">
    <text evidence="1">Belongs to the actin family.</text>
</comment>
<dbReference type="AlphaFoldDB" id="A0AAN7T5F5"/>
<protein>
    <recommendedName>
        <fullName evidence="5">Actin-like ATPase domain-containing protein</fullName>
    </recommendedName>
</protein>
<accession>A0AAN7T5F5</accession>
<dbReference type="Gene3D" id="3.90.640.10">
    <property type="entry name" value="Actin, Chain A, domain 4"/>
    <property type="match status" value="1"/>
</dbReference>